<keyword evidence="2" id="KW-1185">Reference proteome</keyword>
<dbReference type="AlphaFoldDB" id="A0A9J6B0Z5"/>
<accession>A0A9J6B0Z5</accession>
<protein>
    <submittedName>
        <fullName evidence="1">Uncharacterized protein</fullName>
    </submittedName>
</protein>
<dbReference type="Proteomes" id="UP000824120">
    <property type="component" value="Chromosome 1"/>
</dbReference>
<evidence type="ECO:0000313" key="1">
    <source>
        <dbReference type="EMBL" id="KAG5630226.1"/>
    </source>
</evidence>
<comment type="caution">
    <text evidence="1">The sequence shown here is derived from an EMBL/GenBank/DDBJ whole genome shotgun (WGS) entry which is preliminary data.</text>
</comment>
<feature type="non-terminal residue" evidence="1">
    <location>
        <position position="60"/>
    </location>
</feature>
<dbReference type="EMBL" id="JACXVP010000001">
    <property type="protein sequence ID" value="KAG5630226.1"/>
    <property type="molecule type" value="Genomic_DNA"/>
</dbReference>
<gene>
    <name evidence="1" type="ORF">H5410_001943</name>
</gene>
<organism evidence="1 2">
    <name type="scientific">Solanum commersonii</name>
    <name type="common">Commerson's wild potato</name>
    <name type="synonym">Commerson's nightshade</name>
    <dbReference type="NCBI Taxonomy" id="4109"/>
    <lineage>
        <taxon>Eukaryota</taxon>
        <taxon>Viridiplantae</taxon>
        <taxon>Streptophyta</taxon>
        <taxon>Embryophyta</taxon>
        <taxon>Tracheophyta</taxon>
        <taxon>Spermatophyta</taxon>
        <taxon>Magnoliopsida</taxon>
        <taxon>eudicotyledons</taxon>
        <taxon>Gunneridae</taxon>
        <taxon>Pentapetalae</taxon>
        <taxon>asterids</taxon>
        <taxon>lamiids</taxon>
        <taxon>Solanales</taxon>
        <taxon>Solanaceae</taxon>
        <taxon>Solanoideae</taxon>
        <taxon>Solaneae</taxon>
        <taxon>Solanum</taxon>
    </lineage>
</organism>
<name>A0A9J6B0Z5_SOLCO</name>
<sequence>VWVMTLAVTVTIIAQDNEFFFSQSGRALSICVERHKCSSTSGLLDISVITTCFFFVWMDV</sequence>
<evidence type="ECO:0000313" key="2">
    <source>
        <dbReference type="Proteomes" id="UP000824120"/>
    </source>
</evidence>
<reference evidence="1 2" key="1">
    <citation type="submission" date="2020-09" db="EMBL/GenBank/DDBJ databases">
        <title>De no assembly of potato wild relative species, Solanum commersonii.</title>
        <authorList>
            <person name="Cho K."/>
        </authorList>
    </citation>
    <scope>NUCLEOTIDE SEQUENCE [LARGE SCALE GENOMIC DNA]</scope>
    <source>
        <strain evidence="1">LZ3.2</strain>
        <tissue evidence="1">Leaf</tissue>
    </source>
</reference>
<proteinExistence type="predicted"/>